<proteinExistence type="predicted"/>
<organism evidence="2 3">
    <name type="scientific">Paramecium pentaurelia</name>
    <dbReference type="NCBI Taxonomy" id="43138"/>
    <lineage>
        <taxon>Eukaryota</taxon>
        <taxon>Sar</taxon>
        <taxon>Alveolata</taxon>
        <taxon>Ciliophora</taxon>
        <taxon>Intramacronucleata</taxon>
        <taxon>Oligohymenophorea</taxon>
        <taxon>Peniculida</taxon>
        <taxon>Parameciidae</taxon>
        <taxon>Paramecium</taxon>
    </lineage>
</organism>
<dbReference type="EMBL" id="CAJJDO010000071">
    <property type="protein sequence ID" value="CAD8179033.1"/>
    <property type="molecule type" value="Genomic_DNA"/>
</dbReference>
<sequence>MRELNSFFDQSVCSTPIPLLMNLKQDENFKPQEVNKLSSKFIKPQEIIFSSINARELRELEIPKDLSKLTKFDSYLITDIPLEYIEKVVSNSSKLKSFGYKNIQNDDLSNITKSLSNLSICELNFGQWNQQVKDIIIQQADHLKSITIEKGNDEILRDLIQLYNTMKQSRINNKDYEQKLEQNEISNILNLQEIKFTQFDSSSNQQESLQIF</sequence>
<accession>A0A8S1VRZ5</accession>
<evidence type="ECO:0000256" key="1">
    <source>
        <dbReference type="SAM" id="Coils"/>
    </source>
</evidence>
<keyword evidence="3" id="KW-1185">Reference proteome</keyword>
<protein>
    <submittedName>
        <fullName evidence="2">Uncharacterized protein</fullName>
    </submittedName>
</protein>
<keyword evidence="1" id="KW-0175">Coiled coil</keyword>
<dbReference type="AlphaFoldDB" id="A0A8S1VRZ5"/>
<reference evidence="2" key="1">
    <citation type="submission" date="2021-01" db="EMBL/GenBank/DDBJ databases">
        <authorList>
            <consortium name="Genoscope - CEA"/>
            <person name="William W."/>
        </authorList>
    </citation>
    <scope>NUCLEOTIDE SEQUENCE</scope>
</reference>
<comment type="caution">
    <text evidence="2">The sequence shown here is derived from an EMBL/GenBank/DDBJ whole genome shotgun (WGS) entry which is preliminary data.</text>
</comment>
<evidence type="ECO:0000313" key="3">
    <source>
        <dbReference type="Proteomes" id="UP000689195"/>
    </source>
</evidence>
<evidence type="ECO:0000313" key="2">
    <source>
        <dbReference type="EMBL" id="CAD8179033.1"/>
    </source>
</evidence>
<feature type="coiled-coil region" evidence="1">
    <location>
        <begin position="159"/>
        <end position="186"/>
    </location>
</feature>
<dbReference type="Proteomes" id="UP000689195">
    <property type="component" value="Unassembled WGS sequence"/>
</dbReference>
<gene>
    <name evidence="2" type="ORF">PPENT_87.1.T0710043</name>
</gene>
<name>A0A8S1VRZ5_9CILI</name>